<feature type="transmembrane region" description="Helical" evidence="1">
    <location>
        <begin position="146"/>
        <end position="170"/>
    </location>
</feature>
<dbReference type="InterPro" id="IPR040350">
    <property type="entry name" value="TMEM272"/>
</dbReference>
<organism evidence="2 3">
    <name type="scientific">Adineta ricciae</name>
    <name type="common">Rotifer</name>
    <dbReference type="NCBI Taxonomy" id="249248"/>
    <lineage>
        <taxon>Eukaryota</taxon>
        <taxon>Metazoa</taxon>
        <taxon>Spiralia</taxon>
        <taxon>Gnathifera</taxon>
        <taxon>Rotifera</taxon>
        <taxon>Eurotatoria</taxon>
        <taxon>Bdelloidea</taxon>
        <taxon>Adinetida</taxon>
        <taxon>Adinetidae</taxon>
        <taxon>Adineta</taxon>
    </lineage>
</organism>
<keyword evidence="1" id="KW-0472">Membrane</keyword>
<feature type="transmembrane region" description="Helical" evidence="1">
    <location>
        <begin position="15"/>
        <end position="37"/>
    </location>
</feature>
<feature type="transmembrane region" description="Helical" evidence="1">
    <location>
        <begin position="57"/>
        <end position="84"/>
    </location>
</feature>
<comment type="caution">
    <text evidence="2">The sequence shown here is derived from an EMBL/GenBank/DDBJ whole genome shotgun (WGS) entry which is preliminary data.</text>
</comment>
<evidence type="ECO:0000313" key="2">
    <source>
        <dbReference type="EMBL" id="CAF0797841.1"/>
    </source>
</evidence>
<dbReference type="Proteomes" id="UP000663828">
    <property type="component" value="Unassembled WGS sequence"/>
</dbReference>
<keyword evidence="1" id="KW-0812">Transmembrane</keyword>
<dbReference type="EMBL" id="CAJNOR010000103">
    <property type="protein sequence ID" value="CAF0797841.1"/>
    <property type="molecule type" value="Genomic_DNA"/>
</dbReference>
<sequence length="184" mass="20111">MDDEDNKLNLIPGPILLILGSVYTLIVLCILLIIPILQLAFGGSYLGQCPVEPNIPVYLIVTGACGLASILLTIMIVLSFILVLKRQTAATAVTAACIIGCVLIFLFVMSLFLFAWFIAGNVWIFGVHKKVDLDNSSSPNYCQRTLYQFAFAMLIISYVMCGISCCCSCFRSCLQAKSAFEQES</sequence>
<accession>A0A813SMI9</accession>
<protein>
    <submittedName>
        <fullName evidence="2">Uncharacterized protein</fullName>
    </submittedName>
</protein>
<proteinExistence type="predicted"/>
<keyword evidence="1" id="KW-1133">Transmembrane helix</keyword>
<dbReference type="PANTHER" id="PTHR33444:SF2">
    <property type="entry name" value="MARVEL DOMAIN-CONTAINING PROTEIN"/>
    <property type="match status" value="1"/>
</dbReference>
<dbReference type="PANTHER" id="PTHR33444">
    <property type="entry name" value="SI:DKEY-19B23.12-RELATED"/>
    <property type="match status" value="1"/>
</dbReference>
<evidence type="ECO:0000256" key="1">
    <source>
        <dbReference type="SAM" id="Phobius"/>
    </source>
</evidence>
<evidence type="ECO:0000313" key="3">
    <source>
        <dbReference type="Proteomes" id="UP000663828"/>
    </source>
</evidence>
<gene>
    <name evidence="2" type="ORF">XAT740_LOCUS2820</name>
</gene>
<name>A0A813SMI9_ADIRI</name>
<keyword evidence="3" id="KW-1185">Reference proteome</keyword>
<reference evidence="2" key="1">
    <citation type="submission" date="2021-02" db="EMBL/GenBank/DDBJ databases">
        <authorList>
            <person name="Nowell W R."/>
        </authorList>
    </citation>
    <scope>NUCLEOTIDE SEQUENCE</scope>
</reference>
<feature type="transmembrane region" description="Helical" evidence="1">
    <location>
        <begin position="96"/>
        <end position="126"/>
    </location>
</feature>
<dbReference type="AlphaFoldDB" id="A0A813SMI9"/>